<evidence type="ECO:0000313" key="2">
    <source>
        <dbReference type="Proteomes" id="UP000334990"/>
    </source>
</evidence>
<gene>
    <name evidence="1" type="ORF">Acor_79040</name>
</gene>
<dbReference type="SUPFAM" id="SSF54909">
    <property type="entry name" value="Dimeric alpha+beta barrel"/>
    <property type="match status" value="1"/>
</dbReference>
<dbReference type="Gene3D" id="3.30.70.100">
    <property type="match status" value="1"/>
</dbReference>
<sequence length="97" mass="10816">MPNIGLIARIEAKPEYAEQVAKLLRDAVALAHEEDFTVHWYAFRESETTFGLFDTFNNEDGRTSHMEGKIARALLGAADTMLAEPPDIRPVDLLGTK</sequence>
<reference evidence="1 2" key="1">
    <citation type="submission" date="2019-10" db="EMBL/GenBank/DDBJ databases">
        <title>Whole genome shotgun sequence of Acrocarpospora corrugata NBRC 13972.</title>
        <authorList>
            <person name="Ichikawa N."/>
            <person name="Kimura A."/>
            <person name="Kitahashi Y."/>
            <person name="Komaki H."/>
            <person name="Oguchi A."/>
        </authorList>
    </citation>
    <scope>NUCLEOTIDE SEQUENCE [LARGE SCALE GENOMIC DNA]</scope>
    <source>
        <strain evidence="1 2">NBRC 13972</strain>
    </source>
</reference>
<dbReference type="AlphaFoldDB" id="A0A5M3W9U1"/>
<dbReference type="OrthoDB" id="9804891at2"/>
<protein>
    <recommendedName>
        <fullName evidence="3">Antibiotic biosynthesis monooxygenase</fullName>
    </recommendedName>
</protein>
<organism evidence="1 2">
    <name type="scientific">Acrocarpospora corrugata</name>
    <dbReference type="NCBI Taxonomy" id="35763"/>
    <lineage>
        <taxon>Bacteria</taxon>
        <taxon>Bacillati</taxon>
        <taxon>Actinomycetota</taxon>
        <taxon>Actinomycetes</taxon>
        <taxon>Streptosporangiales</taxon>
        <taxon>Streptosporangiaceae</taxon>
        <taxon>Acrocarpospora</taxon>
    </lineage>
</organism>
<dbReference type="RefSeq" id="WP_155341800.1">
    <property type="nucleotide sequence ID" value="NZ_BAAABN010000093.1"/>
</dbReference>
<evidence type="ECO:0008006" key="3">
    <source>
        <dbReference type="Google" id="ProtNLM"/>
    </source>
</evidence>
<proteinExistence type="predicted"/>
<name>A0A5M3W9U1_9ACTN</name>
<dbReference type="InterPro" id="IPR011008">
    <property type="entry name" value="Dimeric_a/b-barrel"/>
</dbReference>
<dbReference type="Proteomes" id="UP000334990">
    <property type="component" value="Unassembled WGS sequence"/>
</dbReference>
<comment type="caution">
    <text evidence="1">The sequence shown here is derived from an EMBL/GenBank/DDBJ whole genome shotgun (WGS) entry which is preliminary data.</text>
</comment>
<dbReference type="EMBL" id="BLAD01000114">
    <property type="protein sequence ID" value="GES05835.1"/>
    <property type="molecule type" value="Genomic_DNA"/>
</dbReference>
<evidence type="ECO:0000313" key="1">
    <source>
        <dbReference type="EMBL" id="GES05835.1"/>
    </source>
</evidence>
<keyword evidence="2" id="KW-1185">Reference proteome</keyword>
<accession>A0A5M3W9U1</accession>